<dbReference type="EMBL" id="CP022530">
    <property type="protein sequence ID" value="ASP38202.1"/>
    <property type="molecule type" value="Genomic_DNA"/>
</dbReference>
<evidence type="ECO:0000256" key="2">
    <source>
        <dbReference type="ARBA" id="ARBA00005722"/>
    </source>
</evidence>
<comment type="subcellular location">
    <subcellularLocation>
        <location evidence="1">Cell outer membrane</location>
    </subcellularLocation>
</comment>
<gene>
    <name evidence="7" type="ORF">CHH28_05665</name>
</gene>
<dbReference type="InterPro" id="IPR010583">
    <property type="entry name" value="MipA"/>
</dbReference>
<evidence type="ECO:0000256" key="1">
    <source>
        <dbReference type="ARBA" id="ARBA00004442"/>
    </source>
</evidence>
<feature type="signal peptide" evidence="6">
    <location>
        <begin position="1"/>
        <end position="23"/>
    </location>
</feature>
<keyword evidence="3 6" id="KW-0732">Signal</keyword>
<keyword evidence="8" id="KW-1185">Reference proteome</keyword>
<evidence type="ECO:0000256" key="3">
    <source>
        <dbReference type="ARBA" id="ARBA00022729"/>
    </source>
</evidence>
<dbReference type="Pfam" id="PF06629">
    <property type="entry name" value="MipA"/>
    <property type="match status" value="1"/>
</dbReference>
<evidence type="ECO:0000313" key="7">
    <source>
        <dbReference type="EMBL" id="ASP38202.1"/>
    </source>
</evidence>
<dbReference type="Proteomes" id="UP000202440">
    <property type="component" value="Chromosome"/>
</dbReference>
<dbReference type="RefSeq" id="WP_094059401.1">
    <property type="nucleotide sequence ID" value="NZ_CP022530.1"/>
</dbReference>
<keyword evidence="5" id="KW-0998">Cell outer membrane</keyword>
<dbReference type="GO" id="GO:0009279">
    <property type="term" value="C:cell outer membrane"/>
    <property type="evidence" value="ECO:0007669"/>
    <property type="project" value="UniProtKB-SubCell"/>
</dbReference>
<dbReference type="PANTHER" id="PTHR38776:SF1">
    <property type="entry name" value="MLTA-INTERACTING PROTEIN-RELATED"/>
    <property type="match status" value="1"/>
</dbReference>
<keyword evidence="4" id="KW-0472">Membrane</keyword>
<feature type="chain" id="PRO_5012262418" description="Structural protein MipA" evidence="6">
    <location>
        <begin position="24"/>
        <end position="260"/>
    </location>
</feature>
<organism evidence="7 8">
    <name type="scientific">Bacterioplanes sanyensis</name>
    <dbReference type="NCBI Taxonomy" id="1249553"/>
    <lineage>
        <taxon>Bacteria</taxon>
        <taxon>Pseudomonadati</taxon>
        <taxon>Pseudomonadota</taxon>
        <taxon>Gammaproteobacteria</taxon>
        <taxon>Oceanospirillales</taxon>
        <taxon>Oceanospirillaceae</taxon>
        <taxon>Bacterioplanes</taxon>
    </lineage>
</organism>
<dbReference type="PANTHER" id="PTHR38776">
    <property type="entry name" value="MLTA-INTERACTING PROTEIN-RELATED"/>
    <property type="match status" value="1"/>
</dbReference>
<dbReference type="KEGG" id="bsan:CHH28_05665"/>
<evidence type="ECO:0000256" key="6">
    <source>
        <dbReference type="SAM" id="SignalP"/>
    </source>
</evidence>
<dbReference type="AlphaFoldDB" id="A0A222FHS6"/>
<proteinExistence type="inferred from homology"/>
<reference evidence="7 8" key="1">
    <citation type="submission" date="2017-07" db="EMBL/GenBank/DDBJ databases">
        <title>Annotated genome sequence of Bacterioplanes sanyensis isolated from Red Sea.</title>
        <authorList>
            <person name="Rehman Z.U."/>
        </authorList>
    </citation>
    <scope>NUCLEOTIDE SEQUENCE [LARGE SCALE GENOMIC DNA]</scope>
    <source>
        <strain evidence="7 8">NV9</strain>
    </source>
</reference>
<evidence type="ECO:0008006" key="9">
    <source>
        <dbReference type="Google" id="ProtNLM"/>
    </source>
</evidence>
<protein>
    <recommendedName>
        <fullName evidence="9">Structural protein MipA</fullName>
    </recommendedName>
</protein>
<name>A0A222FHS6_9GAMM</name>
<comment type="similarity">
    <text evidence="2">Belongs to the MipA/OmpV family.</text>
</comment>
<dbReference type="OrthoDB" id="6120020at2"/>
<sequence>MRIVYPPLLCGLLTVLAAPIATAETTASSSWQYEVGAGSLVRQAPWHQQHTQQLNVPLLSARKGGWQIGTGNGLVTHHWSLQQWRLSTAIGLRDESVNSDIWGDADDPRYRGFDGGDMEVTANLGLEWRALSLGLAHDISGHSHGSTVEATITQPLFAWPGHFTPKAQWQLGARWLSGPYSDSLYGIDTEQSTAQLPVYDSSAATNPVAGIEALWPFNRQWQMRFKYQAEWLSDSIYDSPLVDRRVQHNAVLTVVYLGNF</sequence>
<evidence type="ECO:0000256" key="4">
    <source>
        <dbReference type="ARBA" id="ARBA00023136"/>
    </source>
</evidence>
<evidence type="ECO:0000313" key="8">
    <source>
        <dbReference type="Proteomes" id="UP000202440"/>
    </source>
</evidence>
<accession>A0A222FHS6</accession>
<evidence type="ECO:0000256" key="5">
    <source>
        <dbReference type="ARBA" id="ARBA00023237"/>
    </source>
</evidence>